<feature type="transmembrane region" description="Helical" evidence="1">
    <location>
        <begin position="437"/>
        <end position="457"/>
    </location>
</feature>
<accession>A0A2M9Q9Y3</accession>
<sequence>MKYRKLLIFSILLGLLTLLISFSQFLSPSTEEMGETDKDFSSDRALDYLKDVAKEPHPMGSLANRKVRDYIVKHFQNLDIPVEIQSKPVKNIRSGKYAVDKSEGTVENIIAKIPGTSGDDNAILLTAHYDSVTDAPGASDDGYGVVTIMETARALKQMSAPKNTVYFVLTDGEEQGLLGASAFKDRMDVLNKVGVMLNFEARGNTGVPILFETSSNDLKLVQLYKETVPYPVAYSFASEMYKRMPNDTDFSELKVTKKLGYNFANMNGLEAYHAEIDRVENSDEATIRHFGSYVLPLVKKYMMMDAKEFHAIEESKSDAIYFPLMKKTLVVYSEKVVIPLMIVLLALTAVIFYFNFKKQVIQFKRFALSLLAILGSLVAIFIFYFLLIRLSTIVLIGEIDEFNMVMFGAYDSTMFTLMIIFAIVLCFFFAKWISKKCGLANLVMSTQLLWILLAVVTSFTFKGISYAFTIPAIISLLLILPIILKAKWAKGVYHYVVVCGWTVPSILLLAPIMYLMYVAQTISVAPIVAILTAFITFPIVAIVNWLKTDDGEA</sequence>
<dbReference type="Proteomes" id="UP000232101">
    <property type="component" value="Unassembled WGS sequence"/>
</dbReference>
<organism evidence="3 4">
    <name type="scientific">Lysinibacillus xylanilyticus</name>
    <dbReference type="NCBI Taxonomy" id="582475"/>
    <lineage>
        <taxon>Bacteria</taxon>
        <taxon>Bacillati</taxon>
        <taxon>Bacillota</taxon>
        <taxon>Bacilli</taxon>
        <taxon>Bacillales</taxon>
        <taxon>Bacillaceae</taxon>
        <taxon>Lysinibacillus</taxon>
    </lineage>
</organism>
<evidence type="ECO:0000313" key="4">
    <source>
        <dbReference type="Proteomes" id="UP000232101"/>
    </source>
</evidence>
<proteinExistence type="predicted"/>
<dbReference type="Pfam" id="PF04389">
    <property type="entry name" value="Peptidase_M28"/>
    <property type="match status" value="1"/>
</dbReference>
<keyword evidence="1" id="KW-0812">Transmembrane</keyword>
<feature type="transmembrane region" description="Helical" evidence="1">
    <location>
        <begin position="463"/>
        <end position="483"/>
    </location>
</feature>
<dbReference type="RefSeq" id="WP_100542308.1">
    <property type="nucleotide sequence ID" value="NZ_CP158849.1"/>
</dbReference>
<dbReference type="InterPro" id="IPR007484">
    <property type="entry name" value="Peptidase_M28"/>
</dbReference>
<keyword evidence="1" id="KW-1133">Transmembrane helix</keyword>
<reference evidence="3 4" key="1">
    <citation type="submission" date="2017-11" db="EMBL/GenBank/DDBJ databases">
        <title>Bacterial isolate from king chilli rhizosphere.</title>
        <authorList>
            <person name="Takhelmayum P."/>
            <person name="Sarangthem I."/>
        </authorList>
    </citation>
    <scope>NUCLEOTIDE SEQUENCE [LARGE SCALE GENOMIC DNA]</scope>
    <source>
        <strain evidence="4">t26</strain>
    </source>
</reference>
<feature type="domain" description="Peptidase M28" evidence="2">
    <location>
        <begin position="108"/>
        <end position="297"/>
    </location>
</feature>
<dbReference type="AlphaFoldDB" id="A0A2M9Q9Y3"/>
<keyword evidence="1" id="KW-0472">Membrane</keyword>
<dbReference type="PANTHER" id="PTHR12147:SF26">
    <property type="entry name" value="PEPTIDASE M28 DOMAIN-CONTAINING PROTEIN"/>
    <property type="match status" value="1"/>
</dbReference>
<dbReference type="GO" id="GO:0006508">
    <property type="term" value="P:proteolysis"/>
    <property type="evidence" value="ECO:0007669"/>
    <property type="project" value="InterPro"/>
</dbReference>
<dbReference type="EMBL" id="PHQY01000323">
    <property type="protein sequence ID" value="PJO44832.1"/>
    <property type="molecule type" value="Genomic_DNA"/>
</dbReference>
<dbReference type="InterPro" id="IPR045175">
    <property type="entry name" value="M28_fam"/>
</dbReference>
<protein>
    <recommendedName>
        <fullName evidence="2">Peptidase M28 domain-containing protein</fullName>
    </recommendedName>
</protein>
<name>A0A2M9Q9Y3_9BACI</name>
<feature type="transmembrane region" description="Helical" evidence="1">
    <location>
        <begin position="523"/>
        <end position="546"/>
    </location>
</feature>
<evidence type="ECO:0000313" key="3">
    <source>
        <dbReference type="EMBL" id="PJO44832.1"/>
    </source>
</evidence>
<evidence type="ECO:0000259" key="2">
    <source>
        <dbReference type="Pfam" id="PF04389"/>
    </source>
</evidence>
<gene>
    <name evidence="3" type="ORF">CWD94_04900</name>
</gene>
<dbReference type="PANTHER" id="PTHR12147">
    <property type="entry name" value="METALLOPEPTIDASE M28 FAMILY MEMBER"/>
    <property type="match status" value="1"/>
</dbReference>
<feature type="transmembrane region" description="Helical" evidence="1">
    <location>
        <begin position="407"/>
        <end position="430"/>
    </location>
</feature>
<evidence type="ECO:0000256" key="1">
    <source>
        <dbReference type="SAM" id="Phobius"/>
    </source>
</evidence>
<feature type="transmembrane region" description="Helical" evidence="1">
    <location>
        <begin position="336"/>
        <end position="354"/>
    </location>
</feature>
<comment type="caution">
    <text evidence="3">The sequence shown here is derived from an EMBL/GenBank/DDBJ whole genome shotgun (WGS) entry which is preliminary data.</text>
</comment>
<dbReference type="GO" id="GO:0008235">
    <property type="term" value="F:metalloexopeptidase activity"/>
    <property type="evidence" value="ECO:0007669"/>
    <property type="project" value="InterPro"/>
</dbReference>
<dbReference type="SUPFAM" id="SSF53187">
    <property type="entry name" value="Zn-dependent exopeptidases"/>
    <property type="match status" value="1"/>
</dbReference>
<dbReference type="Gene3D" id="3.40.630.10">
    <property type="entry name" value="Zn peptidases"/>
    <property type="match status" value="1"/>
</dbReference>
<feature type="transmembrane region" description="Helical" evidence="1">
    <location>
        <begin position="366"/>
        <end position="387"/>
    </location>
</feature>
<feature type="transmembrane region" description="Helical" evidence="1">
    <location>
        <begin position="495"/>
        <end position="517"/>
    </location>
</feature>